<dbReference type="Gene3D" id="3.30.360.10">
    <property type="entry name" value="Dihydrodipicolinate Reductase, domain 2"/>
    <property type="match status" value="1"/>
</dbReference>
<evidence type="ECO:0000256" key="12">
    <source>
        <dbReference type="ARBA" id="ARBA00049396"/>
    </source>
</evidence>
<feature type="binding site" evidence="13">
    <location>
        <begin position="14"/>
        <end position="19"/>
    </location>
    <ligand>
        <name>NAD(+)</name>
        <dbReference type="ChEBI" id="CHEBI:57540"/>
    </ligand>
</feature>
<dbReference type="Pfam" id="PF01113">
    <property type="entry name" value="DapB_N"/>
    <property type="match status" value="1"/>
</dbReference>
<dbReference type="GO" id="GO:0050661">
    <property type="term" value="F:NADP binding"/>
    <property type="evidence" value="ECO:0007669"/>
    <property type="project" value="UniProtKB-UniRule"/>
</dbReference>
<evidence type="ECO:0000256" key="6">
    <source>
        <dbReference type="ARBA" id="ARBA00023002"/>
    </source>
</evidence>
<comment type="similarity">
    <text evidence="1 13">Belongs to the DapB family.</text>
</comment>
<feature type="domain" description="Dihydrodipicolinate reductase N-terminal" evidence="14">
    <location>
        <begin position="8"/>
        <end position="132"/>
    </location>
</feature>
<dbReference type="PANTHER" id="PTHR20836:SF0">
    <property type="entry name" value="4-HYDROXY-TETRAHYDRODIPICOLINATE REDUCTASE 1, CHLOROPLASTIC-RELATED"/>
    <property type="match status" value="1"/>
</dbReference>
<dbReference type="GO" id="GO:0009089">
    <property type="term" value="P:lysine biosynthetic process via diaminopimelate"/>
    <property type="evidence" value="ECO:0007669"/>
    <property type="project" value="UniProtKB-UniRule"/>
</dbReference>
<keyword evidence="6 13" id="KW-0560">Oxidoreductase</keyword>
<dbReference type="SUPFAM" id="SSF55347">
    <property type="entry name" value="Glyceraldehyde-3-phosphate dehydrogenase-like, C-terminal domain"/>
    <property type="match status" value="1"/>
</dbReference>
<comment type="caution">
    <text evidence="13">Was originally thought to be a dihydrodipicolinate reductase (DHDPR), catalyzing the conversion of dihydrodipicolinate to tetrahydrodipicolinate. However, it was shown in E.coli that the substrate of the enzymatic reaction is not dihydrodipicolinate (DHDP) but in fact (2S,4S)-4-hydroxy-2,3,4,5-tetrahydrodipicolinic acid (HTPA), the product released by the DapA-catalyzed reaction.</text>
</comment>
<comment type="catalytic activity">
    <reaction evidence="11 13">
        <text>(S)-2,3,4,5-tetrahydrodipicolinate + NADP(+) + H2O = (2S,4S)-4-hydroxy-2,3,4,5-tetrahydrodipicolinate + NADPH + H(+)</text>
        <dbReference type="Rhea" id="RHEA:35331"/>
        <dbReference type="ChEBI" id="CHEBI:15377"/>
        <dbReference type="ChEBI" id="CHEBI:15378"/>
        <dbReference type="ChEBI" id="CHEBI:16845"/>
        <dbReference type="ChEBI" id="CHEBI:57783"/>
        <dbReference type="ChEBI" id="CHEBI:58349"/>
        <dbReference type="ChEBI" id="CHEBI:67139"/>
        <dbReference type="EC" id="1.17.1.8"/>
    </reaction>
</comment>
<dbReference type="Gene3D" id="3.40.50.720">
    <property type="entry name" value="NAD(P)-binding Rossmann-like Domain"/>
    <property type="match status" value="1"/>
</dbReference>
<evidence type="ECO:0000256" key="13">
    <source>
        <dbReference type="HAMAP-Rule" id="MF_00102"/>
    </source>
</evidence>
<keyword evidence="17" id="KW-1185">Reference proteome</keyword>
<dbReference type="PIRSF" id="PIRSF000161">
    <property type="entry name" value="DHPR"/>
    <property type="match status" value="1"/>
</dbReference>
<reference evidence="16 17" key="1">
    <citation type="submission" date="2018-04" db="EMBL/GenBank/DDBJ databases">
        <title>Genomic Encyclopedia of Archaeal and Bacterial Type Strains, Phase II (KMG-II): from individual species to whole genera.</title>
        <authorList>
            <person name="Goeker M."/>
        </authorList>
    </citation>
    <scope>NUCLEOTIDE SEQUENCE [LARGE SCALE GENOMIC DNA]</scope>
    <source>
        <strain evidence="16 17">DSM 45787</strain>
    </source>
</reference>
<evidence type="ECO:0000256" key="11">
    <source>
        <dbReference type="ARBA" id="ARBA00049080"/>
    </source>
</evidence>
<evidence type="ECO:0000256" key="10">
    <source>
        <dbReference type="ARBA" id="ARBA00038983"/>
    </source>
</evidence>
<proteinExistence type="inferred from homology"/>
<feature type="binding site" evidence="13">
    <location>
        <begin position="103"/>
        <end position="105"/>
    </location>
    <ligand>
        <name>NAD(+)</name>
        <dbReference type="ChEBI" id="CHEBI:57540"/>
    </ligand>
</feature>
<dbReference type="EMBL" id="QBKR01000010">
    <property type="protein sequence ID" value="PTX59929.1"/>
    <property type="molecule type" value="Genomic_DNA"/>
</dbReference>
<evidence type="ECO:0000256" key="4">
    <source>
        <dbReference type="ARBA" id="ARBA00022857"/>
    </source>
</evidence>
<evidence type="ECO:0000256" key="7">
    <source>
        <dbReference type="ARBA" id="ARBA00023027"/>
    </source>
</evidence>
<evidence type="ECO:0000256" key="3">
    <source>
        <dbReference type="ARBA" id="ARBA00022605"/>
    </source>
</evidence>
<comment type="pathway">
    <text evidence="9 13">Amino-acid biosynthesis; L-lysine biosynthesis via DAP pathway; (S)-tetrahydrodipicolinate from L-aspartate: step 4/4.</text>
</comment>
<keyword evidence="4 13" id="KW-0521">NADP</keyword>
<feature type="active site" description="Proton donor" evidence="13">
    <location>
        <position position="163"/>
    </location>
</feature>
<feature type="domain" description="Dihydrodipicolinate reductase C-terminal" evidence="15">
    <location>
        <begin position="135"/>
        <end position="269"/>
    </location>
</feature>
<evidence type="ECO:0000256" key="5">
    <source>
        <dbReference type="ARBA" id="ARBA00022915"/>
    </source>
</evidence>
<dbReference type="Proteomes" id="UP000244240">
    <property type="component" value="Unassembled WGS sequence"/>
</dbReference>
<comment type="caution">
    <text evidence="16">The sequence shown here is derived from an EMBL/GenBank/DDBJ whole genome shotgun (WGS) entry which is preliminary data.</text>
</comment>
<feature type="binding site" evidence="13">
    <location>
        <position position="41"/>
    </location>
    <ligand>
        <name>NADP(+)</name>
        <dbReference type="ChEBI" id="CHEBI:58349"/>
    </ligand>
</feature>
<dbReference type="HAMAP" id="MF_00102">
    <property type="entry name" value="DapB"/>
    <property type="match status" value="1"/>
</dbReference>
<feature type="binding site" evidence="13">
    <location>
        <position position="160"/>
    </location>
    <ligand>
        <name>(S)-2,3,4,5-tetrahydrodipicolinate</name>
        <dbReference type="ChEBI" id="CHEBI:16845"/>
    </ligand>
</feature>
<comment type="subunit">
    <text evidence="13">Homotetramer.</text>
</comment>
<keyword evidence="7 13" id="KW-0520">NAD</keyword>
<dbReference type="PROSITE" id="PS01298">
    <property type="entry name" value="DAPB"/>
    <property type="match status" value="1"/>
</dbReference>
<dbReference type="InterPro" id="IPR023940">
    <property type="entry name" value="DHDPR_bac"/>
</dbReference>
<evidence type="ECO:0000256" key="8">
    <source>
        <dbReference type="ARBA" id="ARBA00023154"/>
    </source>
</evidence>
<evidence type="ECO:0000313" key="16">
    <source>
        <dbReference type="EMBL" id="PTX59929.1"/>
    </source>
</evidence>
<feature type="binding site" evidence="13">
    <location>
        <begin position="169"/>
        <end position="170"/>
    </location>
    <ligand>
        <name>(S)-2,3,4,5-tetrahydrodipicolinate</name>
        <dbReference type="ChEBI" id="CHEBI:16845"/>
    </ligand>
</feature>
<dbReference type="EC" id="1.17.1.8" evidence="10 13"/>
<comment type="subcellular location">
    <subcellularLocation>
        <location evidence="13">Cytoplasm</location>
    </subcellularLocation>
</comment>
<dbReference type="InterPro" id="IPR036291">
    <property type="entry name" value="NAD(P)-bd_dom_sf"/>
</dbReference>
<dbReference type="GO" id="GO:0016726">
    <property type="term" value="F:oxidoreductase activity, acting on CH or CH2 groups, NAD or NADP as acceptor"/>
    <property type="evidence" value="ECO:0007669"/>
    <property type="project" value="UniProtKB-UniRule"/>
</dbReference>
<evidence type="ECO:0000256" key="2">
    <source>
        <dbReference type="ARBA" id="ARBA00022490"/>
    </source>
</evidence>
<keyword evidence="8 13" id="KW-0457">Lysine biosynthesis</keyword>
<dbReference type="PANTHER" id="PTHR20836">
    <property type="entry name" value="DIHYDRODIPICOLINATE REDUCTASE"/>
    <property type="match status" value="1"/>
</dbReference>
<organism evidence="16 17">
    <name type="scientific">Melghirimyces profundicolus</name>
    <dbReference type="NCBI Taxonomy" id="1242148"/>
    <lineage>
        <taxon>Bacteria</taxon>
        <taxon>Bacillati</taxon>
        <taxon>Bacillota</taxon>
        <taxon>Bacilli</taxon>
        <taxon>Bacillales</taxon>
        <taxon>Thermoactinomycetaceae</taxon>
        <taxon>Melghirimyces</taxon>
    </lineage>
</organism>
<protein>
    <recommendedName>
        <fullName evidence="10 13">4-hydroxy-tetrahydrodipicolinate reductase</fullName>
        <shortName evidence="13">HTPA reductase</shortName>
        <ecNumber evidence="10 13">1.17.1.8</ecNumber>
    </recommendedName>
</protein>
<dbReference type="InterPro" id="IPR022663">
    <property type="entry name" value="DapB_C"/>
</dbReference>
<dbReference type="UniPathway" id="UPA00034">
    <property type="reaction ID" value="UER00018"/>
</dbReference>
<feature type="active site" description="Proton donor/acceptor" evidence="13">
    <location>
        <position position="159"/>
    </location>
</feature>
<evidence type="ECO:0000259" key="14">
    <source>
        <dbReference type="Pfam" id="PF01113"/>
    </source>
</evidence>
<comment type="function">
    <text evidence="13">Catalyzes the conversion of 4-hydroxy-tetrahydrodipicolinate (HTPA) to tetrahydrodipicolinate.</text>
</comment>
<evidence type="ECO:0000259" key="15">
    <source>
        <dbReference type="Pfam" id="PF05173"/>
    </source>
</evidence>
<dbReference type="GO" id="GO:0005829">
    <property type="term" value="C:cytosol"/>
    <property type="evidence" value="ECO:0007669"/>
    <property type="project" value="TreeGrafter"/>
</dbReference>
<dbReference type="GO" id="GO:0051287">
    <property type="term" value="F:NAD binding"/>
    <property type="evidence" value="ECO:0007669"/>
    <property type="project" value="UniProtKB-UniRule"/>
</dbReference>
<evidence type="ECO:0000256" key="1">
    <source>
        <dbReference type="ARBA" id="ARBA00006642"/>
    </source>
</evidence>
<dbReference type="AlphaFoldDB" id="A0A2T6BV30"/>
<dbReference type="CDD" id="cd02274">
    <property type="entry name" value="DHDPR_N"/>
    <property type="match status" value="1"/>
</dbReference>
<dbReference type="FunFam" id="3.30.360.10:FF:000009">
    <property type="entry name" value="4-hydroxy-tetrahydrodipicolinate reductase"/>
    <property type="match status" value="1"/>
</dbReference>
<dbReference type="GO" id="GO:0008839">
    <property type="term" value="F:4-hydroxy-tetrahydrodipicolinate reductase"/>
    <property type="evidence" value="ECO:0007669"/>
    <property type="project" value="UniProtKB-UniRule"/>
</dbReference>
<dbReference type="GO" id="GO:0019877">
    <property type="term" value="P:diaminopimelate biosynthetic process"/>
    <property type="evidence" value="ECO:0007669"/>
    <property type="project" value="UniProtKB-UniRule"/>
</dbReference>
<dbReference type="Pfam" id="PF05173">
    <property type="entry name" value="DapB_C"/>
    <property type="match status" value="1"/>
</dbReference>
<accession>A0A2T6BV30</accession>
<keyword evidence="5 13" id="KW-0220">Diaminopimelate biosynthesis</keyword>
<feature type="binding site" evidence="13">
    <location>
        <begin position="129"/>
        <end position="132"/>
    </location>
    <ligand>
        <name>NAD(+)</name>
        <dbReference type="ChEBI" id="CHEBI:57540"/>
    </ligand>
</feature>
<dbReference type="SUPFAM" id="SSF51735">
    <property type="entry name" value="NAD(P)-binding Rossmann-fold domains"/>
    <property type="match status" value="1"/>
</dbReference>
<comment type="caution">
    <text evidence="13">Lacks conserved residue(s) required for the propagation of feature annotation.</text>
</comment>
<dbReference type="InterPro" id="IPR000846">
    <property type="entry name" value="DapB_N"/>
</dbReference>
<comment type="catalytic activity">
    <reaction evidence="12 13">
        <text>(S)-2,3,4,5-tetrahydrodipicolinate + NAD(+) + H2O = (2S,4S)-4-hydroxy-2,3,4,5-tetrahydrodipicolinate + NADH + H(+)</text>
        <dbReference type="Rhea" id="RHEA:35323"/>
        <dbReference type="ChEBI" id="CHEBI:15377"/>
        <dbReference type="ChEBI" id="CHEBI:15378"/>
        <dbReference type="ChEBI" id="CHEBI:16845"/>
        <dbReference type="ChEBI" id="CHEBI:57540"/>
        <dbReference type="ChEBI" id="CHEBI:57945"/>
        <dbReference type="ChEBI" id="CHEBI:67139"/>
        <dbReference type="EC" id="1.17.1.8"/>
    </reaction>
</comment>
<sequence>MRGKMNPIHIVVAGATGRMGRETVKMITREKHLKLTGAVARSRKGEDVGTVIGLGELGVTLTDSLESALEAGQPHVLIDLTTPETVKRHMELAIDAGVRPVVGTTGLTEEEIKDLDRKCRERDLGGIIAPNFAVGAVLMMAFASKAAKYLPDVEIIEMHHDQKLDAPSGTAMKTAELISREREEKKQGHPEEKEILDGARGGYRQGFRIHSVRLPGLVAHQEVLFGGPGQLLTLRHDSMNRESFMPGVKLAVEEVMNRTGLIYGLENLMEL</sequence>
<name>A0A2T6BV30_9BACL</name>
<keyword evidence="2 13" id="KW-0963">Cytoplasm</keyword>
<evidence type="ECO:0000256" key="9">
    <source>
        <dbReference type="ARBA" id="ARBA00037922"/>
    </source>
</evidence>
<dbReference type="InterPro" id="IPR022664">
    <property type="entry name" value="DapB_N_CS"/>
</dbReference>
<gene>
    <name evidence="13" type="primary">dapB</name>
    <name evidence="16" type="ORF">C8P63_11074</name>
</gene>
<evidence type="ECO:0000313" key="17">
    <source>
        <dbReference type="Proteomes" id="UP000244240"/>
    </source>
</evidence>
<keyword evidence="3 13" id="KW-0028">Amino-acid biosynthesis</keyword>
<dbReference type="NCBIfam" id="TIGR00036">
    <property type="entry name" value="dapB"/>
    <property type="match status" value="1"/>
</dbReference>